<comment type="caution">
    <text evidence="9">The sequence shown here is derived from an EMBL/GenBank/DDBJ whole genome shotgun (WGS) entry which is preliminary data.</text>
</comment>
<protein>
    <submittedName>
        <fullName evidence="9">Uncharacterized protein</fullName>
    </submittedName>
</protein>
<evidence type="ECO:0000256" key="6">
    <source>
        <dbReference type="ARBA" id="ARBA00023273"/>
    </source>
</evidence>
<dbReference type="PANTHER" id="PTHR31180">
    <property type="entry name" value="CILIA- AND FLAGELLA-ASSOCIATED PROTEIN 107-RELATED"/>
    <property type="match status" value="1"/>
</dbReference>
<evidence type="ECO:0000256" key="4">
    <source>
        <dbReference type="ARBA" id="ARBA00023069"/>
    </source>
</evidence>
<evidence type="ECO:0000256" key="7">
    <source>
        <dbReference type="ARBA" id="ARBA00035003"/>
    </source>
</evidence>
<keyword evidence="3" id="KW-0282">Flagellum</keyword>
<gene>
    <name evidence="9" type="ORF">RIMI_LOCUS210642</name>
</gene>
<proteinExistence type="predicted"/>
<dbReference type="EMBL" id="CAUEEQ010000225">
    <property type="protein sequence ID" value="CAJ0916133.1"/>
    <property type="molecule type" value="Genomic_DNA"/>
</dbReference>
<dbReference type="PANTHER" id="PTHR31180:SF2">
    <property type="entry name" value="CILIA- AND FLAGELLA-ASSOCIATED PROTEIN 107"/>
    <property type="match status" value="1"/>
</dbReference>
<comment type="function">
    <text evidence="7">Microtubule inner protein (MIP) part of the dynein-decorated doublet microtubules (DMTs) in cilia axoneme, which is required for motile cilia beating.</text>
</comment>
<evidence type="ECO:0000256" key="5">
    <source>
        <dbReference type="ARBA" id="ARBA00023212"/>
    </source>
</evidence>
<evidence type="ECO:0000313" key="10">
    <source>
        <dbReference type="Proteomes" id="UP001176940"/>
    </source>
</evidence>
<evidence type="ECO:0000256" key="1">
    <source>
        <dbReference type="ARBA" id="ARBA00004611"/>
    </source>
</evidence>
<evidence type="ECO:0000256" key="3">
    <source>
        <dbReference type="ARBA" id="ARBA00022846"/>
    </source>
</evidence>
<dbReference type="Pfam" id="PF22595">
    <property type="entry name" value="CFAP107"/>
    <property type="match status" value="1"/>
</dbReference>
<organism evidence="9 10">
    <name type="scientific">Ranitomeya imitator</name>
    <name type="common">mimic poison frog</name>
    <dbReference type="NCBI Taxonomy" id="111125"/>
    <lineage>
        <taxon>Eukaryota</taxon>
        <taxon>Metazoa</taxon>
        <taxon>Chordata</taxon>
        <taxon>Craniata</taxon>
        <taxon>Vertebrata</taxon>
        <taxon>Euteleostomi</taxon>
        <taxon>Amphibia</taxon>
        <taxon>Batrachia</taxon>
        <taxon>Anura</taxon>
        <taxon>Neobatrachia</taxon>
        <taxon>Hyloidea</taxon>
        <taxon>Dendrobatidae</taxon>
        <taxon>Dendrobatinae</taxon>
        <taxon>Ranitomeya</taxon>
    </lineage>
</organism>
<dbReference type="InterPro" id="IPR037662">
    <property type="entry name" value="CFAP68/107"/>
</dbReference>
<accession>A0ABN9KMP7</accession>
<keyword evidence="6" id="KW-0966">Cell projection</keyword>
<evidence type="ECO:0000256" key="8">
    <source>
        <dbReference type="ARBA" id="ARBA00046435"/>
    </source>
</evidence>
<comment type="subcellular location">
    <subcellularLocation>
        <location evidence="1">Cytoplasm</location>
        <location evidence="1">Cytoskeleton</location>
        <location evidence="1">Flagellum axoneme</location>
    </subcellularLocation>
</comment>
<evidence type="ECO:0000256" key="2">
    <source>
        <dbReference type="ARBA" id="ARBA00022490"/>
    </source>
</evidence>
<dbReference type="Proteomes" id="UP001176940">
    <property type="component" value="Unassembled WGS sequence"/>
</dbReference>
<sequence>MNLFPPSSPWLSVMGGALNGDSGQMGAKALSLSIEETLSGQMFPDCLCIMPLFMRSNLSPSKSCYQKDFVQFSGTKPDRIQRRYFLKRMEGLPGHHLLSHHGEPGSGHLVSHYDDHYIRRGNSTLPPLRSWDRNCLTWAPEKSDFPSTGKRKILQPILGFCKKSKKNWRKQISEEPRSVYSASYRQPPPSALITVRYGVAPRILSSTVHQPNNTNKALDFKCQTYLQVPDDLLVCNFVCVTVSVGGIAFVMGQHSLIRV</sequence>
<comment type="subunit">
    <text evidence="8">Microtubule inner protein component of sperm flagellar doublet microtubules.</text>
</comment>
<keyword evidence="4" id="KW-0969">Cilium</keyword>
<name>A0ABN9KMP7_9NEOB</name>
<reference evidence="9" key="1">
    <citation type="submission" date="2023-07" db="EMBL/GenBank/DDBJ databases">
        <authorList>
            <person name="Stuckert A."/>
        </authorList>
    </citation>
    <scope>NUCLEOTIDE SEQUENCE</scope>
</reference>
<keyword evidence="2" id="KW-0963">Cytoplasm</keyword>
<keyword evidence="5" id="KW-0206">Cytoskeleton</keyword>
<dbReference type="InterPro" id="IPR054709">
    <property type="entry name" value="CFAP107"/>
</dbReference>
<evidence type="ECO:0000313" key="9">
    <source>
        <dbReference type="EMBL" id="CAJ0916133.1"/>
    </source>
</evidence>
<keyword evidence="10" id="KW-1185">Reference proteome</keyword>